<name>A0A6B1DQE8_9CHLR</name>
<evidence type="ECO:0000256" key="3">
    <source>
        <dbReference type="ARBA" id="ARBA00022723"/>
    </source>
</evidence>
<dbReference type="GO" id="GO:0030313">
    <property type="term" value="C:cell envelope"/>
    <property type="evidence" value="ECO:0007669"/>
    <property type="project" value="UniProtKB-SubCell"/>
</dbReference>
<gene>
    <name evidence="7" type="ORF">F4Y08_04800</name>
</gene>
<accession>A0A6B1DQE8</accession>
<protein>
    <submittedName>
        <fullName evidence="7">Zinc ABC transporter substrate-binding protein</fullName>
    </submittedName>
</protein>
<dbReference type="Gene3D" id="3.40.50.1980">
    <property type="entry name" value="Nitrogenase molybdenum iron protein domain"/>
    <property type="match status" value="2"/>
</dbReference>
<dbReference type="PRINTS" id="PR00691">
    <property type="entry name" value="ADHESINB"/>
</dbReference>
<evidence type="ECO:0000313" key="7">
    <source>
        <dbReference type="EMBL" id="MYD89648.1"/>
    </source>
</evidence>
<dbReference type="InterPro" id="IPR050492">
    <property type="entry name" value="Bact_metal-bind_prot9"/>
</dbReference>
<evidence type="ECO:0000256" key="4">
    <source>
        <dbReference type="ARBA" id="ARBA00022729"/>
    </source>
</evidence>
<organism evidence="7">
    <name type="scientific">Caldilineaceae bacterium SB0662_bin_9</name>
    <dbReference type="NCBI Taxonomy" id="2605258"/>
    <lineage>
        <taxon>Bacteria</taxon>
        <taxon>Bacillati</taxon>
        <taxon>Chloroflexota</taxon>
        <taxon>Caldilineae</taxon>
        <taxon>Caldilineales</taxon>
        <taxon>Caldilineaceae</taxon>
    </lineage>
</organism>
<comment type="caution">
    <text evidence="7">The sequence shown here is derived from an EMBL/GenBank/DDBJ whole genome shotgun (WGS) entry which is preliminary data.</text>
</comment>
<comment type="subcellular location">
    <subcellularLocation>
        <location evidence="1">Cell envelope</location>
    </subcellularLocation>
</comment>
<dbReference type="GO" id="GO:0030001">
    <property type="term" value="P:metal ion transport"/>
    <property type="evidence" value="ECO:0007669"/>
    <property type="project" value="InterPro"/>
</dbReference>
<dbReference type="InterPro" id="IPR006129">
    <property type="entry name" value="AdhesinB"/>
</dbReference>
<dbReference type="PANTHER" id="PTHR42953">
    <property type="entry name" value="HIGH-AFFINITY ZINC UPTAKE SYSTEM PROTEIN ZNUA-RELATED"/>
    <property type="match status" value="1"/>
</dbReference>
<dbReference type="GO" id="GO:0007155">
    <property type="term" value="P:cell adhesion"/>
    <property type="evidence" value="ECO:0007669"/>
    <property type="project" value="InterPro"/>
</dbReference>
<dbReference type="EMBL" id="VXPY01000031">
    <property type="protein sequence ID" value="MYD89648.1"/>
    <property type="molecule type" value="Genomic_DNA"/>
</dbReference>
<feature type="coiled-coil region" evidence="6">
    <location>
        <begin position="180"/>
        <end position="214"/>
    </location>
</feature>
<evidence type="ECO:0000256" key="5">
    <source>
        <dbReference type="RuleBase" id="RU003512"/>
    </source>
</evidence>
<dbReference type="GO" id="GO:0046872">
    <property type="term" value="F:metal ion binding"/>
    <property type="evidence" value="ECO:0007669"/>
    <property type="project" value="UniProtKB-KW"/>
</dbReference>
<dbReference type="PANTHER" id="PTHR42953:SF1">
    <property type="entry name" value="METAL-BINDING PROTEIN HI_0362-RELATED"/>
    <property type="match status" value="1"/>
</dbReference>
<dbReference type="PROSITE" id="PS51257">
    <property type="entry name" value="PROKAR_LIPOPROTEIN"/>
    <property type="match status" value="1"/>
</dbReference>
<keyword evidence="3" id="KW-0479">Metal-binding</keyword>
<dbReference type="InterPro" id="IPR006127">
    <property type="entry name" value="ZnuA-like"/>
</dbReference>
<proteinExistence type="inferred from homology"/>
<sequence length="337" mass="36323">MSRSHQQLMNTVRYRLLALLVLCCLWLVGCTAIDGTGPQQPTTPDRLQVVTTVAPLADIVHNITGDLADLQALVPPGVNSHTYEPSPSDARHLAAADLVFINGLQLEALILDLAEANVVEGVPIVALGDRVLDRSDWVFDFSFPESGGAPNPHIWLNPELVMACVEVIAEELGRADPAQAEAYASNAEAYLNRLRQLDEALAEASATVPESQRQLLTYHDSWAYFGPRYGFTVTGAIQPADMAEPSAREVADLIRQVREANVPVIFGAAEFPSPVLEAIARETGARLEASLADDVLPGEPGDPEHSYIGMMLYNTRIIVAALGGDIQALDSVLLTQN</sequence>
<reference evidence="7" key="1">
    <citation type="submission" date="2019-09" db="EMBL/GenBank/DDBJ databases">
        <title>Characterisation of the sponge microbiome using genome-centric metagenomics.</title>
        <authorList>
            <person name="Engelberts J.P."/>
            <person name="Robbins S.J."/>
            <person name="De Goeij J.M."/>
            <person name="Aranda M."/>
            <person name="Bell S.C."/>
            <person name="Webster N.S."/>
        </authorList>
    </citation>
    <scope>NUCLEOTIDE SEQUENCE</scope>
    <source>
        <strain evidence="7">SB0662_bin_9</strain>
    </source>
</reference>
<keyword evidence="6" id="KW-0175">Coiled coil</keyword>
<evidence type="ECO:0000256" key="6">
    <source>
        <dbReference type="SAM" id="Coils"/>
    </source>
</evidence>
<comment type="similarity">
    <text evidence="5">Belongs to the bacterial solute-binding protein 9 family.</text>
</comment>
<dbReference type="Pfam" id="PF01297">
    <property type="entry name" value="ZnuA"/>
    <property type="match status" value="1"/>
</dbReference>
<evidence type="ECO:0000256" key="1">
    <source>
        <dbReference type="ARBA" id="ARBA00004196"/>
    </source>
</evidence>
<keyword evidence="2 5" id="KW-0813">Transport</keyword>
<dbReference type="SUPFAM" id="SSF53807">
    <property type="entry name" value="Helical backbone' metal receptor"/>
    <property type="match status" value="1"/>
</dbReference>
<dbReference type="AlphaFoldDB" id="A0A6B1DQE8"/>
<dbReference type="InterPro" id="IPR006128">
    <property type="entry name" value="Lipoprotein_PsaA-like"/>
</dbReference>
<evidence type="ECO:0000256" key="2">
    <source>
        <dbReference type="ARBA" id="ARBA00022448"/>
    </source>
</evidence>
<keyword evidence="4" id="KW-0732">Signal</keyword>
<dbReference type="PRINTS" id="PR00690">
    <property type="entry name" value="ADHESNFAMILY"/>
</dbReference>